<gene>
    <name evidence="5" type="ORF">ACFQS1_20410</name>
</gene>
<dbReference type="Gene3D" id="1.10.10.1320">
    <property type="entry name" value="Anti-sigma factor, zinc-finger domain"/>
    <property type="match status" value="1"/>
</dbReference>
<evidence type="ECO:0000256" key="2">
    <source>
        <dbReference type="ARBA" id="ARBA00023163"/>
    </source>
</evidence>
<feature type="region of interest" description="Disordered" evidence="3">
    <location>
        <begin position="127"/>
        <end position="154"/>
    </location>
</feature>
<keyword evidence="5" id="KW-0413">Isomerase</keyword>
<evidence type="ECO:0000313" key="6">
    <source>
        <dbReference type="Proteomes" id="UP001596548"/>
    </source>
</evidence>
<dbReference type="NCBIfam" id="TIGR03083">
    <property type="entry name" value="maleylpyruvate isomerase family mycothiol-dependent enzyme"/>
    <property type="match status" value="1"/>
</dbReference>
<name>A0ABW2HTC1_9ACTN</name>
<comment type="caution">
    <text evidence="5">The sequence shown here is derived from an EMBL/GenBank/DDBJ whole genome shotgun (WGS) entry which is preliminary data.</text>
</comment>
<keyword evidence="1" id="KW-0805">Transcription regulation</keyword>
<dbReference type="InterPro" id="IPR024344">
    <property type="entry name" value="MDMPI_metal-binding"/>
</dbReference>
<dbReference type="Proteomes" id="UP001596548">
    <property type="component" value="Unassembled WGS sequence"/>
</dbReference>
<protein>
    <submittedName>
        <fullName evidence="5">Maleylpyruvate isomerase family mycothiol-dependent enzyme</fullName>
    </submittedName>
</protein>
<dbReference type="Pfam" id="PF11716">
    <property type="entry name" value="MDMPI_N"/>
    <property type="match status" value="1"/>
</dbReference>
<dbReference type="GO" id="GO:0016853">
    <property type="term" value="F:isomerase activity"/>
    <property type="evidence" value="ECO:0007669"/>
    <property type="project" value="UniProtKB-KW"/>
</dbReference>
<keyword evidence="2" id="KW-0804">Transcription</keyword>
<accession>A0ABW2HTC1</accession>
<dbReference type="InterPro" id="IPR041916">
    <property type="entry name" value="Anti_sigma_zinc_sf"/>
</dbReference>
<evidence type="ECO:0000256" key="3">
    <source>
        <dbReference type="SAM" id="MobiDB-lite"/>
    </source>
</evidence>
<dbReference type="RefSeq" id="WP_378970599.1">
    <property type="nucleotide sequence ID" value="NZ_JBHTBJ010000014.1"/>
</dbReference>
<dbReference type="InterPro" id="IPR034660">
    <property type="entry name" value="DinB/YfiT-like"/>
</dbReference>
<keyword evidence="6" id="KW-1185">Reference proteome</keyword>
<dbReference type="SUPFAM" id="SSF109854">
    <property type="entry name" value="DinB/YfiT-like putative metalloenzymes"/>
    <property type="match status" value="1"/>
</dbReference>
<evidence type="ECO:0000259" key="4">
    <source>
        <dbReference type="Pfam" id="PF11716"/>
    </source>
</evidence>
<proteinExistence type="predicted"/>
<dbReference type="Gene3D" id="1.20.120.450">
    <property type="entry name" value="dinb family like domain"/>
    <property type="match status" value="1"/>
</dbReference>
<dbReference type="InterPro" id="IPR017517">
    <property type="entry name" value="Maleyloyr_isom"/>
</dbReference>
<organism evidence="5 6">
    <name type="scientific">Paractinoplanes rhizophilus</name>
    <dbReference type="NCBI Taxonomy" id="1416877"/>
    <lineage>
        <taxon>Bacteria</taxon>
        <taxon>Bacillati</taxon>
        <taxon>Actinomycetota</taxon>
        <taxon>Actinomycetes</taxon>
        <taxon>Micromonosporales</taxon>
        <taxon>Micromonosporaceae</taxon>
        <taxon>Paractinoplanes</taxon>
    </lineage>
</organism>
<evidence type="ECO:0000256" key="1">
    <source>
        <dbReference type="ARBA" id="ARBA00023015"/>
    </source>
</evidence>
<feature type="domain" description="Mycothiol-dependent maleylpyruvate isomerase metal-binding" evidence="4">
    <location>
        <begin position="82"/>
        <end position="213"/>
    </location>
</feature>
<sequence length="328" mass="34213">MDHPDDLLEEFAFGDVPDVGPHVAECARCSAHVSLARQAADWLASSHSAPPPPALRSRVLAAAVRARPPSPGSAFSAYVSQAADFEVLIDSLSPAQWSLPTTDGRTVEDLVRHLAGNDGNVLADLGTAVPVSDSPGPASARPDERGSPVPASARARDLWRDRSDLLMRTVGPAEESLLSRPVRLAGKTPMRRPLREAMMQRAFETWIHRDDIRAAVSLPPEAPSPAHLARIVDFGLALLPGAMDAAGRGRSGAIRLALTGPGSASHVVPLSTSSGSSAPALAHVEIPADRFGRLMAGRVPVTPAVAVIDGSRAAALDLLTVAATLGCE</sequence>
<dbReference type="EMBL" id="JBHTBJ010000014">
    <property type="protein sequence ID" value="MFC7276363.1"/>
    <property type="molecule type" value="Genomic_DNA"/>
</dbReference>
<reference evidence="6" key="1">
    <citation type="journal article" date="2019" name="Int. J. Syst. Evol. Microbiol.">
        <title>The Global Catalogue of Microorganisms (GCM) 10K type strain sequencing project: providing services to taxonomists for standard genome sequencing and annotation.</title>
        <authorList>
            <consortium name="The Broad Institute Genomics Platform"/>
            <consortium name="The Broad Institute Genome Sequencing Center for Infectious Disease"/>
            <person name="Wu L."/>
            <person name="Ma J."/>
        </authorList>
    </citation>
    <scope>NUCLEOTIDE SEQUENCE [LARGE SCALE GENOMIC DNA]</scope>
    <source>
        <strain evidence="6">XZYJT-10</strain>
    </source>
</reference>
<evidence type="ECO:0000313" key="5">
    <source>
        <dbReference type="EMBL" id="MFC7276363.1"/>
    </source>
</evidence>